<gene>
    <name evidence="2" type="ORF">SAMN06296052_107176</name>
</gene>
<dbReference type="GO" id="GO:0016747">
    <property type="term" value="F:acyltransferase activity, transferring groups other than amino-acyl groups"/>
    <property type="evidence" value="ECO:0007669"/>
    <property type="project" value="InterPro"/>
</dbReference>
<dbReference type="SUPFAM" id="SSF55729">
    <property type="entry name" value="Acyl-CoA N-acyltransferases (Nat)"/>
    <property type="match status" value="1"/>
</dbReference>
<dbReference type="Gene3D" id="3.40.630.30">
    <property type="match status" value="1"/>
</dbReference>
<keyword evidence="3" id="KW-1185">Reference proteome</keyword>
<reference evidence="3" key="1">
    <citation type="submission" date="2017-06" db="EMBL/GenBank/DDBJ databases">
        <authorList>
            <person name="Varghese N."/>
            <person name="Submissions S."/>
        </authorList>
    </citation>
    <scope>NUCLEOTIDE SEQUENCE [LARGE SCALE GENOMIC DNA]</scope>
    <source>
        <strain evidence="3">NKM1</strain>
    </source>
</reference>
<sequence>MIRIYRQEELGQQLKTSLQHQITEAFGQVPFVQERVWAEPDWVMVKHEQDAVATFYGVVVREVSMDGQSYRIAGISNLITPHAFRGKGYASELLSETRDFLFKELGCVYGLLLCADALLPFYSRLGWYKLEARLYYDQPSGKQLYDSNVLLLAPSTQAAGYPQHIDLNGLPW</sequence>
<organism evidence="2 3">
    <name type="scientific">Pontibacter ummariensis</name>
    <dbReference type="NCBI Taxonomy" id="1610492"/>
    <lineage>
        <taxon>Bacteria</taxon>
        <taxon>Pseudomonadati</taxon>
        <taxon>Bacteroidota</taxon>
        <taxon>Cytophagia</taxon>
        <taxon>Cytophagales</taxon>
        <taxon>Hymenobacteraceae</taxon>
        <taxon>Pontibacter</taxon>
    </lineage>
</organism>
<dbReference type="Proteomes" id="UP000198432">
    <property type="component" value="Unassembled WGS sequence"/>
</dbReference>
<dbReference type="EMBL" id="FZOQ01000007">
    <property type="protein sequence ID" value="SNS50652.1"/>
    <property type="molecule type" value="Genomic_DNA"/>
</dbReference>
<keyword evidence="2" id="KW-0808">Transferase</keyword>
<proteinExistence type="predicted"/>
<accession>A0A239F3A1</accession>
<evidence type="ECO:0000313" key="3">
    <source>
        <dbReference type="Proteomes" id="UP000198432"/>
    </source>
</evidence>
<dbReference type="AlphaFoldDB" id="A0A239F3A1"/>
<dbReference type="OrthoDB" id="1438067at2"/>
<dbReference type="InterPro" id="IPR000182">
    <property type="entry name" value="GNAT_dom"/>
</dbReference>
<evidence type="ECO:0000259" key="1">
    <source>
        <dbReference type="PROSITE" id="PS51186"/>
    </source>
</evidence>
<protein>
    <submittedName>
        <fullName evidence="2">Acetyltransferase (GNAT) domain-containing protein</fullName>
    </submittedName>
</protein>
<dbReference type="PROSITE" id="PS51186">
    <property type="entry name" value="GNAT"/>
    <property type="match status" value="1"/>
</dbReference>
<dbReference type="InterPro" id="IPR016181">
    <property type="entry name" value="Acyl_CoA_acyltransferase"/>
</dbReference>
<feature type="domain" description="N-acetyltransferase" evidence="1">
    <location>
        <begin position="1"/>
        <end position="145"/>
    </location>
</feature>
<dbReference type="Pfam" id="PF13527">
    <property type="entry name" value="Acetyltransf_9"/>
    <property type="match status" value="1"/>
</dbReference>
<evidence type="ECO:0000313" key="2">
    <source>
        <dbReference type="EMBL" id="SNS50652.1"/>
    </source>
</evidence>
<dbReference type="RefSeq" id="WP_106219096.1">
    <property type="nucleotide sequence ID" value="NZ_FZOQ01000007.1"/>
</dbReference>
<name>A0A239F3A1_9BACT</name>